<proteinExistence type="inferred from homology"/>
<dbReference type="SUPFAM" id="SSF56112">
    <property type="entry name" value="Protein kinase-like (PK-like)"/>
    <property type="match status" value="1"/>
</dbReference>
<dbReference type="InterPro" id="IPR018934">
    <property type="entry name" value="RIO_dom"/>
</dbReference>
<dbReference type="InterPro" id="IPR051272">
    <property type="entry name" value="RIO-type_Ser/Thr_kinase"/>
</dbReference>
<reference evidence="13 14" key="1">
    <citation type="submission" date="2016-10" db="EMBL/GenBank/DDBJ databases">
        <authorList>
            <person name="Varghese N."/>
            <person name="Submissions S."/>
        </authorList>
    </citation>
    <scope>NUCLEOTIDE SEQUENCE [LARGE SCALE GENOMIC DNA]</scope>
    <source>
        <strain evidence="13 14">DSM 2373</strain>
    </source>
</reference>
<dbReference type="AlphaFoldDB" id="A0A1G9A440"/>
<evidence type="ECO:0000256" key="2">
    <source>
        <dbReference type="ARBA" id="ARBA00012513"/>
    </source>
</evidence>
<dbReference type="GO" id="GO:0004674">
    <property type="term" value="F:protein serine/threonine kinase activity"/>
    <property type="evidence" value="ECO:0007669"/>
    <property type="project" value="UniProtKB-KW"/>
</dbReference>
<comment type="catalytic activity">
    <reaction evidence="11">
        <text>L-seryl-[protein] + ATP = O-phospho-L-seryl-[protein] + ADP + H(+)</text>
        <dbReference type="Rhea" id="RHEA:17989"/>
        <dbReference type="Rhea" id="RHEA-COMP:9863"/>
        <dbReference type="Rhea" id="RHEA-COMP:11604"/>
        <dbReference type="ChEBI" id="CHEBI:15378"/>
        <dbReference type="ChEBI" id="CHEBI:29999"/>
        <dbReference type="ChEBI" id="CHEBI:30616"/>
        <dbReference type="ChEBI" id="CHEBI:83421"/>
        <dbReference type="ChEBI" id="CHEBI:456216"/>
        <dbReference type="EC" id="2.7.11.1"/>
    </reaction>
</comment>
<evidence type="ECO:0000259" key="12">
    <source>
        <dbReference type="SMART" id="SM00090"/>
    </source>
</evidence>
<keyword evidence="5" id="KW-0479">Metal-binding</keyword>
<comment type="similarity">
    <text evidence="1">Belongs to the protein kinase superfamily. RIO-type Ser/Thr kinase family.</text>
</comment>
<dbReference type="PROSITE" id="PS01245">
    <property type="entry name" value="RIO1"/>
    <property type="match status" value="1"/>
</dbReference>
<keyword evidence="8" id="KW-0067">ATP-binding</keyword>
<dbReference type="InterPro" id="IPR000687">
    <property type="entry name" value="RIO_kinase"/>
</dbReference>
<keyword evidence="9" id="KW-0460">Magnesium</keyword>
<evidence type="ECO:0000256" key="8">
    <source>
        <dbReference type="ARBA" id="ARBA00022840"/>
    </source>
</evidence>
<evidence type="ECO:0000256" key="10">
    <source>
        <dbReference type="ARBA" id="ARBA00047899"/>
    </source>
</evidence>
<evidence type="ECO:0000256" key="1">
    <source>
        <dbReference type="ARBA" id="ARBA00009196"/>
    </source>
</evidence>
<dbReference type="RefSeq" id="WP_066957962.1">
    <property type="nucleotide sequence ID" value="NZ_BCNX01000008.1"/>
</dbReference>
<comment type="catalytic activity">
    <reaction evidence="10">
        <text>L-threonyl-[protein] + ATP = O-phospho-L-threonyl-[protein] + ADP + H(+)</text>
        <dbReference type="Rhea" id="RHEA:46608"/>
        <dbReference type="Rhea" id="RHEA-COMP:11060"/>
        <dbReference type="Rhea" id="RHEA-COMP:11605"/>
        <dbReference type="ChEBI" id="CHEBI:15378"/>
        <dbReference type="ChEBI" id="CHEBI:30013"/>
        <dbReference type="ChEBI" id="CHEBI:30616"/>
        <dbReference type="ChEBI" id="CHEBI:61977"/>
        <dbReference type="ChEBI" id="CHEBI:456216"/>
        <dbReference type="EC" id="2.7.11.1"/>
    </reaction>
</comment>
<dbReference type="STRING" id="2200.GCA_001571405_01696"/>
<keyword evidence="6" id="KW-0547">Nucleotide-binding</keyword>
<dbReference type="SMART" id="SM00090">
    <property type="entry name" value="RIO"/>
    <property type="match status" value="1"/>
</dbReference>
<name>A0A1G9A440_9EURY</name>
<keyword evidence="3" id="KW-0723">Serine/threonine-protein kinase</keyword>
<dbReference type="GO" id="GO:0046872">
    <property type="term" value="F:metal ion binding"/>
    <property type="evidence" value="ECO:0007669"/>
    <property type="project" value="UniProtKB-KW"/>
</dbReference>
<dbReference type="Gene3D" id="3.30.200.20">
    <property type="entry name" value="Phosphorylase Kinase, domain 1"/>
    <property type="match status" value="1"/>
</dbReference>
<keyword evidence="4" id="KW-0808">Transferase</keyword>
<accession>A0A1G9A440</accession>
<dbReference type="GO" id="GO:0005524">
    <property type="term" value="F:ATP binding"/>
    <property type="evidence" value="ECO:0007669"/>
    <property type="project" value="UniProtKB-KW"/>
</dbReference>
<keyword evidence="7 13" id="KW-0418">Kinase</keyword>
<gene>
    <name evidence="13" type="ORF">SAMN04488571_105127</name>
</gene>
<protein>
    <recommendedName>
        <fullName evidence="2">non-specific serine/threonine protein kinase</fullName>
        <ecNumber evidence="2">2.7.11.1</ecNumber>
    </recommendedName>
</protein>
<dbReference type="Gene3D" id="1.10.510.10">
    <property type="entry name" value="Transferase(Phosphotransferase) domain 1"/>
    <property type="match status" value="1"/>
</dbReference>
<dbReference type="EC" id="2.7.11.1" evidence="2"/>
<keyword evidence="14" id="KW-1185">Reference proteome</keyword>
<dbReference type="CDD" id="cd05145">
    <property type="entry name" value="RIO1_like"/>
    <property type="match status" value="1"/>
</dbReference>
<dbReference type="InterPro" id="IPR011009">
    <property type="entry name" value="Kinase-like_dom_sf"/>
</dbReference>
<dbReference type="Pfam" id="PF01163">
    <property type="entry name" value="RIO1"/>
    <property type="match status" value="1"/>
</dbReference>
<evidence type="ECO:0000256" key="5">
    <source>
        <dbReference type="ARBA" id="ARBA00022723"/>
    </source>
</evidence>
<evidence type="ECO:0000256" key="7">
    <source>
        <dbReference type="ARBA" id="ARBA00022777"/>
    </source>
</evidence>
<evidence type="ECO:0000313" key="14">
    <source>
        <dbReference type="Proteomes" id="UP000326500"/>
    </source>
</evidence>
<dbReference type="PANTHER" id="PTHR45723">
    <property type="entry name" value="SERINE/THREONINE-PROTEIN KINASE RIO1"/>
    <property type="match status" value="1"/>
</dbReference>
<dbReference type="EMBL" id="FNFT01000005">
    <property type="protein sequence ID" value="SDK21180.1"/>
    <property type="molecule type" value="Genomic_DNA"/>
</dbReference>
<evidence type="ECO:0000256" key="4">
    <source>
        <dbReference type="ARBA" id="ARBA00022679"/>
    </source>
</evidence>
<evidence type="ECO:0000256" key="3">
    <source>
        <dbReference type="ARBA" id="ARBA00022527"/>
    </source>
</evidence>
<evidence type="ECO:0000256" key="6">
    <source>
        <dbReference type="ARBA" id="ARBA00022741"/>
    </source>
</evidence>
<sequence>MAREDEYERFDREIEAMGVRIKDADSVKVRDDVFDEVTLIALYKLVHKRLISAIGGPISTGKEANVFYGERDEDEIAIKIYRIQTANFKAMTEYLAGDRRFSSVRGTRKGIIFAWTKKEYSNLARAYEVGIPVPEPLAFDRNILLMRFLGEDELPYPQLRNAEIEDYGAVYRQILDYIERLYRDARLVHADLSEYNILYHEKPYLIDMGQAVTLDHPRAPAFLIRDIKNLNRYFSRYCDILDEQEIISAITGTEYREPSRPGEGMQS</sequence>
<dbReference type="OrthoDB" id="31344at2157"/>
<evidence type="ECO:0000256" key="11">
    <source>
        <dbReference type="ARBA" id="ARBA00048679"/>
    </source>
</evidence>
<dbReference type="InterPro" id="IPR018935">
    <property type="entry name" value="RIO_kinase_CS"/>
</dbReference>
<organism evidence="13 14">
    <name type="scientific">Methanoculleus thermophilus</name>
    <dbReference type="NCBI Taxonomy" id="2200"/>
    <lineage>
        <taxon>Archaea</taxon>
        <taxon>Methanobacteriati</taxon>
        <taxon>Methanobacteriota</taxon>
        <taxon>Stenosarchaea group</taxon>
        <taxon>Methanomicrobia</taxon>
        <taxon>Methanomicrobiales</taxon>
        <taxon>Methanomicrobiaceae</taxon>
        <taxon>Methanoculleus</taxon>
    </lineage>
</organism>
<feature type="domain" description="RIO kinase" evidence="12">
    <location>
        <begin position="23"/>
        <end position="252"/>
    </location>
</feature>
<dbReference type="Proteomes" id="UP000326500">
    <property type="component" value="Unassembled WGS sequence"/>
</dbReference>
<evidence type="ECO:0000313" key="13">
    <source>
        <dbReference type="EMBL" id="SDK21180.1"/>
    </source>
</evidence>
<evidence type="ECO:0000256" key="9">
    <source>
        <dbReference type="ARBA" id="ARBA00022842"/>
    </source>
</evidence>